<accession>A0A1C3EPE9</accession>
<dbReference type="PROSITE" id="PS51257">
    <property type="entry name" value="PROKAR_LIPOPROTEIN"/>
    <property type="match status" value="1"/>
</dbReference>
<dbReference type="RefSeq" id="WP_068900025.1">
    <property type="nucleotide sequence ID" value="NZ_JBHUIF010000013.1"/>
</dbReference>
<keyword evidence="7" id="KW-1185">Reference proteome</keyword>
<name>A0A1C3EPE9_9GAMM</name>
<comment type="caution">
    <text evidence="6">The sequence shown here is derived from an EMBL/GenBank/DDBJ whole genome shotgun (WGS) entry which is preliminary data.</text>
</comment>
<dbReference type="Pfam" id="PF25967">
    <property type="entry name" value="RND-MFP_C"/>
    <property type="match status" value="1"/>
</dbReference>
<proteinExistence type="inferred from homology"/>
<evidence type="ECO:0000256" key="2">
    <source>
        <dbReference type="ARBA" id="ARBA00009477"/>
    </source>
</evidence>
<organism evidence="6 7">
    <name type="scientific">Veronia pacifica</name>
    <dbReference type="NCBI Taxonomy" id="1080227"/>
    <lineage>
        <taxon>Bacteria</taxon>
        <taxon>Pseudomonadati</taxon>
        <taxon>Pseudomonadota</taxon>
        <taxon>Gammaproteobacteria</taxon>
        <taxon>Vibrionales</taxon>
        <taxon>Vibrionaceae</taxon>
        <taxon>Veronia</taxon>
    </lineage>
</organism>
<evidence type="ECO:0000256" key="1">
    <source>
        <dbReference type="ARBA" id="ARBA00004196"/>
    </source>
</evidence>
<comment type="subcellular location">
    <subcellularLocation>
        <location evidence="1">Cell envelope</location>
    </subcellularLocation>
</comment>
<feature type="domain" description="Multidrug resistance protein MdtA-like barrel-sandwich hybrid" evidence="4">
    <location>
        <begin position="65"/>
        <end position="171"/>
    </location>
</feature>
<dbReference type="Proteomes" id="UP000094936">
    <property type="component" value="Unassembled WGS sequence"/>
</dbReference>
<dbReference type="Gene3D" id="2.40.420.20">
    <property type="match status" value="1"/>
</dbReference>
<evidence type="ECO:0000313" key="7">
    <source>
        <dbReference type="Proteomes" id="UP000094936"/>
    </source>
</evidence>
<evidence type="ECO:0000256" key="3">
    <source>
        <dbReference type="ARBA" id="ARBA00022448"/>
    </source>
</evidence>
<dbReference type="Gene3D" id="2.40.50.100">
    <property type="match status" value="1"/>
</dbReference>
<evidence type="ECO:0000259" key="4">
    <source>
        <dbReference type="Pfam" id="PF25917"/>
    </source>
</evidence>
<protein>
    <submittedName>
        <fullName evidence="6">Uncharacterized protein</fullName>
    </submittedName>
</protein>
<gene>
    <name evidence="6" type="ORF">A8L45_05420</name>
</gene>
<dbReference type="Gene3D" id="2.40.30.170">
    <property type="match status" value="1"/>
</dbReference>
<keyword evidence="3" id="KW-0813">Transport</keyword>
<dbReference type="GO" id="GO:1990281">
    <property type="term" value="C:efflux pump complex"/>
    <property type="evidence" value="ECO:0007669"/>
    <property type="project" value="TreeGrafter"/>
</dbReference>
<dbReference type="Gene3D" id="1.10.287.470">
    <property type="entry name" value="Helix hairpin bin"/>
    <property type="match status" value="1"/>
</dbReference>
<dbReference type="NCBIfam" id="TIGR01730">
    <property type="entry name" value="RND_mfp"/>
    <property type="match status" value="1"/>
</dbReference>
<dbReference type="STRING" id="1080227.A8L45_05420"/>
<dbReference type="PANTHER" id="PTHR30469:SF20">
    <property type="entry name" value="EFFLUX RND TRANSPORTER PERIPLASMIC ADAPTOR SUBUNIT"/>
    <property type="match status" value="1"/>
</dbReference>
<dbReference type="InterPro" id="IPR006143">
    <property type="entry name" value="RND_pump_MFP"/>
</dbReference>
<dbReference type="Pfam" id="PF25917">
    <property type="entry name" value="BSH_RND"/>
    <property type="match status" value="1"/>
</dbReference>
<dbReference type="PANTHER" id="PTHR30469">
    <property type="entry name" value="MULTIDRUG RESISTANCE PROTEIN MDTA"/>
    <property type="match status" value="1"/>
</dbReference>
<reference evidence="6 7" key="1">
    <citation type="submission" date="2016-05" db="EMBL/GenBank/DDBJ databases">
        <title>Genomic Taxonomy of the Vibrionaceae.</title>
        <authorList>
            <person name="Gomez-Gil B."/>
            <person name="Enciso-Ibarra J."/>
        </authorList>
    </citation>
    <scope>NUCLEOTIDE SEQUENCE [LARGE SCALE GENOMIC DNA]</scope>
    <source>
        <strain evidence="6 7">CAIM 1920</strain>
    </source>
</reference>
<comment type="similarity">
    <text evidence="2">Belongs to the membrane fusion protein (MFP) (TC 8.A.1) family.</text>
</comment>
<dbReference type="AlphaFoldDB" id="A0A1C3EPE9"/>
<feature type="domain" description="Multidrug resistance protein MdtA-like C-terminal permuted SH3" evidence="5">
    <location>
        <begin position="300"/>
        <end position="346"/>
    </location>
</feature>
<dbReference type="EMBL" id="LYBM01000006">
    <property type="protein sequence ID" value="ODA35118.1"/>
    <property type="molecule type" value="Genomic_DNA"/>
</dbReference>
<sequence>MKSLTSISLIALSLLLVTGCDEVQQQTAKLPPLVDVVTVGSNNQTGNAEFTAVAAASDLTRLSFQVNGKIDKINVKSGEFVKKGTLLATLDPRDLKLKVNDAKSRYDLAKRQYDRARKLRGTGALPKSQVDEIKANRDVARADYDLALLRLSFTSLTAPFDGIVSKISVEPFETIGGGAPILTMHDVRHIDFKLKVADQIYILQDGRPTEAVMKTINPRVVLENGEEYPLTLKANTGEPDPSTGAFMVTLTMPMPKDTLVLDGMSVKVKTNSEAVFASPISDNVPIEAIFNGDGDSLSPDQNYVWVVGNDLRVSKRQVEISTQSFKNIRVIGGLKPGERVVVKGVNKVMNGQQVRLAEGNES</sequence>
<evidence type="ECO:0000259" key="5">
    <source>
        <dbReference type="Pfam" id="PF25967"/>
    </source>
</evidence>
<dbReference type="SUPFAM" id="SSF111369">
    <property type="entry name" value="HlyD-like secretion proteins"/>
    <property type="match status" value="1"/>
</dbReference>
<dbReference type="InterPro" id="IPR058625">
    <property type="entry name" value="MdtA-like_BSH"/>
</dbReference>
<evidence type="ECO:0000313" key="6">
    <source>
        <dbReference type="EMBL" id="ODA35118.1"/>
    </source>
</evidence>
<dbReference type="InterPro" id="IPR058627">
    <property type="entry name" value="MdtA-like_C"/>
</dbReference>
<dbReference type="GO" id="GO:0015562">
    <property type="term" value="F:efflux transmembrane transporter activity"/>
    <property type="evidence" value="ECO:0007669"/>
    <property type="project" value="TreeGrafter"/>
</dbReference>
<dbReference type="OrthoDB" id="1185083at2"/>